<evidence type="ECO:0000259" key="9">
    <source>
        <dbReference type="Pfam" id="PF02225"/>
    </source>
</evidence>
<dbReference type="PROSITE" id="PS51892">
    <property type="entry name" value="SUBTILASE"/>
    <property type="match status" value="1"/>
</dbReference>
<dbReference type="Gene3D" id="3.40.50.200">
    <property type="entry name" value="Peptidase S8/S53 domain"/>
    <property type="match status" value="1"/>
</dbReference>
<evidence type="ECO:0000256" key="6">
    <source>
        <dbReference type="PROSITE-ProRule" id="PRU01240"/>
    </source>
</evidence>
<dbReference type="GO" id="GO:0006508">
    <property type="term" value="P:proteolysis"/>
    <property type="evidence" value="ECO:0007669"/>
    <property type="project" value="UniProtKB-KW"/>
</dbReference>
<reference evidence="11" key="1">
    <citation type="submission" date="2022-05" db="EMBL/GenBank/DDBJ databases">
        <authorList>
            <person name="Tuo L."/>
        </authorList>
    </citation>
    <scope>NUCLEOTIDE SEQUENCE</scope>
    <source>
        <strain evidence="11">BSK12Z-4</strain>
    </source>
</reference>
<dbReference type="InterPro" id="IPR000209">
    <property type="entry name" value="Peptidase_S8/S53_dom"/>
</dbReference>
<evidence type="ECO:0000256" key="7">
    <source>
        <dbReference type="SAM" id="MobiDB-lite"/>
    </source>
</evidence>
<accession>A0A9X2IEF9</accession>
<evidence type="ECO:0000313" key="11">
    <source>
        <dbReference type="EMBL" id="MCM0620257.1"/>
    </source>
</evidence>
<keyword evidence="2 6" id="KW-0645">Protease</keyword>
<feature type="compositionally biased region" description="Polar residues" evidence="7">
    <location>
        <begin position="1"/>
        <end position="12"/>
    </location>
</feature>
<dbReference type="EMBL" id="JAMOIL010000009">
    <property type="protein sequence ID" value="MCM0620257.1"/>
    <property type="molecule type" value="Genomic_DNA"/>
</dbReference>
<dbReference type="InterPro" id="IPR010259">
    <property type="entry name" value="S8pro/Inhibitor_I9"/>
</dbReference>
<feature type="active site" description="Charge relay system" evidence="5 6">
    <location>
        <position position="171"/>
    </location>
</feature>
<dbReference type="SUPFAM" id="SSF52743">
    <property type="entry name" value="Subtilisin-like"/>
    <property type="match status" value="1"/>
</dbReference>
<dbReference type="Gene3D" id="3.30.70.80">
    <property type="entry name" value="Peptidase S8 propeptide/proteinase inhibitor I9"/>
    <property type="match status" value="1"/>
</dbReference>
<dbReference type="Pfam" id="PF00082">
    <property type="entry name" value="Peptidase_S8"/>
    <property type="match status" value="1"/>
</dbReference>
<dbReference type="RefSeq" id="WP_250826927.1">
    <property type="nucleotide sequence ID" value="NZ_JAMOIL010000009.1"/>
</dbReference>
<name>A0A9X2IEF9_9ACTN</name>
<dbReference type="Gene3D" id="2.60.120.380">
    <property type="match status" value="1"/>
</dbReference>
<comment type="caution">
    <text evidence="11">The sequence shown here is derived from an EMBL/GenBank/DDBJ whole genome shotgun (WGS) entry which is preliminary data.</text>
</comment>
<dbReference type="PANTHER" id="PTHR10795">
    <property type="entry name" value="PROPROTEIN CONVERTASE SUBTILISIN/KEXIN"/>
    <property type="match status" value="1"/>
</dbReference>
<dbReference type="PRINTS" id="PR00723">
    <property type="entry name" value="SUBTILISIN"/>
</dbReference>
<feature type="domain" description="PA" evidence="9">
    <location>
        <begin position="427"/>
        <end position="517"/>
    </location>
</feature>
<feature type="active site" description="Charge relay system" evidence="5 6">
    <location>
        <position position="599"/>
    </location>
</feature>
<dbReference type="Proteomes" id="UP001139485">
    <property type="component" value="Unassembled WGS sequence"/>
</dbReference>
<dbReference type="InterPro" id="IPR023828">
    <property type="entry name" value="Peptidase_S8_Ser-AS"/>
</dbReference>
<protein>
    <submittedName>
        <fullName evidence="11">S8 family serine peptidase</fullName>
    </submittedName>
</protein>
<dbReference type="InterPro" id="IPR034197">
    <property type="entry name" value="Peptidases_S8_3"/>
</dbReference>
<sequence length="999" mass="103083">MAGTSPATASNASKDKITPIEKVKPASFEDGDYIVLLKQPAAASYTGGTNGFAATRSASGEFNARSTAATQYRGYLRTQHRSLARSVGAKIASQYTIASNGFSATLTGTQASQLSKDSSVMAVVPNDKRELLDYDSDNTAKFLDMVGRKGAWNQNGGKSDAGDGVVVGVIDTGIWPESESFQGAALTAAASGSWGAHIDPLGNTTMRKADGGTFNGRCETGEDFELSDCSTKIIGARYYPDTFQAYVDAGYIVPNEAEFSSPRDGGGHGSHTASTAAGDSVKGVSVEGVDFGEVVGMAPAASIAAYKVCWEATTPGGADASGCYGDALLSAIDDAVRDGVDVINYSIGGAPTDTLDPVEVAFAGAADAGVFVAASAGNSGPTASSVDHHSPWLTTVAASTYRNFDGTVVLGDGTELLGVSSSTTGVSGSLVASTDVGLDGQSEQAVAECWDGSLDPEKVAADDIVVCDRGTVARVEKSATVLAAGGAGMLLMNTSANSLDADFHSVPTVHLQDTDYNAVYDYLADAGDGATAEIIPGNQTDLESPAVPVISGFSSRGPALANNMDILKPDIAAPGSNVLAAVAPPSNSDRDYDLYSGTSMSSPHIAGLGAFIMGEHPNWSPMAVKSAMMTTAQNTKNDDGSANRDVFAQGSGEVTPTSMFSPGLFVTSTPRQWYGLLTANGYDTGVRAIDAKRVNLPSMADSTVLQSTTFVRWISAQTAGTWKVKSAIKGFDVDVNRSVFKTKRGQKRKLVLTFTPNADATYGEWAQGYVNVVGRTKLGRKVVRMPVALKPLEVDAPASVEGTGTDGSVDVTVTGGVNDEIPLTMEGLAGADTVSGAVAPNDYDGYCVPVAEGSSLIRFDLDALDDTADLDLSVYAAPEADCSTGYGSLVGSSATASADESVTVEAPDSPAYVVFIDGYSAGDLGSPMDYDLNVYDVNPASSEGAVTFTPSTLSLSPREETTFTTEWSGLDADSQYLGFIRYGDTGVSTMLTVTTPAVP</sequence>
<dbReference type="GO" id="GO:0004252">
    <property type="term" value="F:serine-type endopeptidase activity"/>
    <property type="evidence" value="ECO:0007669"/>
    <property type="project" value="UniProtKB-UniRule"/>
</dbReference>
<dbReference type="CDD" id="cd04852">
    <property type="entry name" value="Peptidases_S8_3"/>
    <property type="match status" value="1"/>
</dbReference>
<keyword evidence="3 6" id="KW-0378">Hydrolase</keyword>
<evidence type="ECO:0000313" key="12">
    <source>
        <dbReference type="Proteomes" id="UP001139485"/>
    </source>
</evidence>
<dbReference type="Gene3D" id="3.50.30.30">
    <property type="match status" value="1"/>
</dbReference>
<feature type="region of interest" description="Disordered" evidence="7">
    <location>
        <begin position="258"/>
        <end position="279"/>
    </location>
</feature>
<evidence type="ECO:0000259" key="8">
    <source>
        <dbReference type="Pfam" id="PF00082"/>
    </source>
</evidence>
<evidence type="ECO:0000259" key="10">
    <source>
        <dbReference type="Pfam" id="PF05922"/>
    </source>
</evidence>
<dbReference type="InterPro" id="IPR045051">
    <property type="entry name" value="SBT"/>
</dbReference>
<proteinExistence type="inferred from homology"/>
<dbReference type="PROSITE" id="PS00138">
    <property type="entry name" value="SUBTILASE_SER"/>
    <property type="match status" value="1"/>
</dbReference>
<feature type="region of interest" description="Disordered" evidence="7">
    <location>
        <begin position="1"/>
        <end position="21"/>
    </location>
</feature>
<dbReference type="InterPro" id="IPR037045">
    <property type="entry name" value="S8pro/Inhibitor_I9_sf"/>
</dbReference>
<feature type="active site" description="Charge relay system" evidence="5 6">
    <location>
        <position position="268"/>
    </location>
</feature>
<feature type="domain" description="Inhibitor I9" evidence="10">
    <location>
        <begin position="33"/>
        <end position="131"/>
    </location>
</feature>
<comment type="similarity">
    <text evidence="1 6">Belongs to the peptidase S8 family.</text>
</comment>
<dbReference type="InterPro" id="IPR015500">
    <property type="entry name" value="Peptidase_S8_subtilisin-rel"/>
</dbReference>
<dbReference type="AlphaFoldDB" id="A0A9X2IEF9"/>
<evidence type="ECO:0000256" key="4">
    <source>
        <dbReference type="ARBA" id="ARBA00022825"/>
    </source>
</evidence>
<dbReference type="CDD" id="cd02120">
    <property type="entry name" value="PA_subtilisin_like"/>
    <property type="match status" value="1"/>
</dbReference>
<organism evidence="11 12">
    <name type="scientific">Nocardioides bruguierae</name>
    <dbReference type="NCBI Taxonomy" id="2945102"/>
    <lineage>
        <taxon>Bacteria</taxon>
        <taxon>Bacillati</taxon>
        <taxon>Actinomycetota</taxon>
        <taxon>Actinomycetes</taxon>
        <taxon>Propionibacteriales</taxon>
        <taxon>Nocardioidaceae</taxon>
        <taxon>Nocardioides</taxon>
    </lineage>
</organism>
<evidence type="ECO:0000256" key="3">
    <source>
        <dbReference type="ARBA" id="ARBA00022801"/>
    </source>
</evidence>
<keyword evidence="12" id="KW-1185">Reference proteome</keyword>
<gene>
    <name evidence="11" type="ORF">M8330_08105</name>
</gene>
<feature type="domain" description="Peptidase S8/S53" evidence="8">
    <location>
        <begin position="162"/>
        <end position="641"/>
    </location>
</feature>
<dbReference type="Pfam" id="PF05922">
    <property type="entry name" value="Inhibitor_I9"/>
    <property type="match status" value="1"/>
</dbReference>
<dbReference type="InterPro" id="IPR003137">
    <property type="entry name" value="PA_domain"/>
</dbReference>
<dbReference type="InterPro" id="IPR036852">
    <property type="entry name" value="Peptidase_S8/S53_dom_sf"/>
</dbReference>
<evidence type="ECO:0000256" key="2">
    <source>
        <dbReference type="ARBA" id="ARBA00022670"/>
    </source>
</evidence>
<evidence type="ECO:0000256" key="1">
    <source>
        <dbReference type="ARBA" id="ARBA00011073"/>
    </source>
</evidence>
<dbReference type="Pfam" id="PF02225">
    <property type="entry name" value="PA"/>
    <property type="match status" value="1"/>
</dbReference>
<evidence type="ECO:0000256" key="5">
    <source>
        <dbReference type="PIRSR" id="PIRSR615500-1"/>
    </source>
</evidence>
<keyword evidence="4 6" id="KW-0720">Serine protease</keyword>